<comment type="caution">
    <text evidence="1">The sequence shown here is derived from an EMBL/GenBank/DDBJ whole genome shotgun (WGS) entry which is preliminary data.</text>
</comment>
<proteinExistence type="predicted"/>
<reference evidence="1 2" key="1">
    <citation type="journal article" date="2012" name="Int. J. Syst. Evol. Microbiol.">
        <title>Flammeovirga pacifica sp. nov., isolated from deep-sea sediment.</title>
        <authorList>
            <person name="Xu H."/>
            <person name="Fu Y."/>
            <person name="Yang N."/>
            <person name="Ding Z."/>
            <person name="Lai Q."/>
            <person name="Zeng R."/>
        </authorList>
    </citation>
    <scope>NUCLEOTIDE SEQUENCE [LARGE SCALE GENOMIC DNA]</scope>
    <source>
        <strain evidence="2">DSM 24597 / LMG 26175 / WPAGA1</strain>
    </source>
</reference>
<dbReference type="EMBL" id="JRYR02000001">
    <property type="protein sequence ID" value="OHX68359.1"/>
    <property type="molecule type" value="Genomic_DNA"/>
</dbReference>
<evidence type="ECO:0000313" key="1">
    <source>
        <dbReference type="EMBL" id="OHX68359.1"/>
    </source>
</evidence>
<protein>
    <submittedName>
        <fullName evidence="1">Uncharacterized protein</fullName>
    </submittedName>
</protein>
<name>A0A1S1Z4Z4_FLAPC</name>
<accession>A0A1S1Z4Z4</accession>
<dbReference type="Proteomes" id="UP000179797">
    <property type="component" value="Unassembled WGS sequence"/>
</dbReference>
<organism evidence="1 2">
    <name type="scientific">Flammeovirga pacifica</name>
    <dbReference type="NCBI Taxonomy" id="915059"/>
    <lineage>
        <taxon>Bacteria</taxon>
        <taxon>Pseudomonadati</taxon>
        <taxon>Bacteroidota</taxon>
        <taxon>Cytophagia</taxon>
        <taxon>Cytophagales</taxon>
        <taxon>Flammeovirgaceae</taxon>
        <taxon>Flammeovirga</taxon>
    </lineage>
</organism>
<keyword evidence="2" id="KW-1185">Reference proteome</keyword>
<sequence length="59" mass="6984">MIFKKVFYVVSSAVDMVFLVSLDEFEREIYNRVSSRIFLIHLKKNIKTDKIISTIILTM</sequence>
<dbReference type="AlphaFoldDB" id="A0A1S1Z4Z4"/>
<gene>
    <name evidence="1" type="ORF">NH26_19395</name>
</gene>
<evidence type="ECO:0000313" key="2">
    <source>
        <dbReference type="Proteomes" id="UP000179797"/>
    </source>
</evidence>